<keyword evidence="1" id="KW-0472">Membrane</keyword>
<protein>
    <submittedName>
        <fullName evidence="4">Transmembrane protein</fullName>
    </submittedName>
</protein>
<proteinExistence type="predicted"/>
<organism evidence="3 4">
    <name type="scientific">Strongyloides venezuelensis</name>
    <name type="common">Threadworm</name>
    <dbReference type="NCBI Taxonomy" id="75913"/>
    <lineage>
        <taxon>Eukaryota</taxon>
        <taxon>Metazoa</taxon>
        <taxon>Ecdysozoa</taxon>
        <taxon>Nematoda</taxon>
        <taxon>Chromadorea</taxon>
        <taxon>Rhabditida</taxon>
        <taxon>Tylenchina</taxon>
        <taxon>Panagrolaimomorpha</taxon>
        <taxon>Strongyloidoidea</taxon>
        <taxon>Strongyloididae</taxon>
        <taxon>Strongyloides</taxon>
    </lineage>
</organism>
<sequence>MAVLYTLLLLFLNFMQLKAQNYFTGDNSSLSDCMSNCVIDSNGKSCFDRLLNFVENDVVSQIRHYVAVQINIDQFHRRHNKSYESEWDVVKNNSTLTIGEKLLKNDIVSKNTISQIVSTLIDAVSGESKDIIIWTAHYSCPVTCNQYQLSWRNVFVCSIILNFGLLVGVLPLFLATLKRMQMNKHMK</sequence>
<evidence type="ECO:0000313" key="4">
    <source>
        <dbReference type="WBParaSite" id="SVE_0439700.1"/>
    </source>
</evidence>
<evidence type="ECO:0000313" key="3">
    <source>
        <dbReference type="Proteomes" id="UP000035680"/>
    </source>
</evidence>
<dbReference type="AlphaFoldDB" id="A0A0K0F6F3"/>
<reference evidence="3" key="1">
    <citation type="submission" date="2014-07" db="EMBL/GenBank/DDBJ databases">
        <authorList>
            <person name="Martin A.A"/>
            <person name="De Silva N."/>
        </authorList>
    </citation>
    <scope>NUCLEOTIDE SEQUENCE</scope>
</reference>
<feature type="chain" id="PRO_5005329242" evidence="2">
    <location>
        <begin position="20"/>
        <end position="187"/>
    </location>
</feature>
<evidence type="ECO:0000256" key="2">
    <source>
        <dbReference type="SAM" id="SignalP"/>
    </source>
</evidence>
<feature type="transmembrane region" description="Helical" evidence="1">
    <location>
        <begin position="153"/>
        <end position="177"/>
    </location>
</feature>
<reference evidence="4" key="2">
    <citation type="submission" date="2015-08" db="UniProtKB">
        <authorList>
            <consortium name="WormBaseParasite"/>
        </authorList>
    </citation>
    <scope>IDENTIFICATION</scope>
</reference>
<evidence type="ECO:0000256" key="1">
    <source>
        <dbReference type="SAM" id="Phobius"/>
    </source>
</evidence>
<name>A0A0K0F6F3_STRVS</name>
<keyword evidence="3" id="KW-1185">Reference proteome</keyword>
<keyword evidence="2" id="KW-0732">Signal</keyword>
<dbReference type="STRING" id="75913.A0A0K0F6F3"/>
<feature type="signal peptide" evidence="2">
    <location>
        <begin position="1"/>
        <end position="19"/>
    </location>
</feature>
<keyword evidence="1" id="KW-1133">Transmembrane helix</keyword>
<keyword evidence="1" id="KW-0812">Transmembrane</keyword>
<dbReference type="Proteomes" id="UP000035680">
    <property type="component" value="Unassembled WGS sequence"/>
</dbReference>
<dbReference type="WBParaSite" id="SVE_0439700.1">
    <property type="protein sequence ID" value="SVE_0439700.1"/>
    <property type="gene ID" value="SVE_0439700"/>
</dbReference>
<accession>A0A0K0F6F3</accession>